<dbReference type="InterPro" id="IPR004338">
    <property type="entry name" value="NqrB/RnfD"/>
</dbReference>
<feature type="transmembrane region" description="Helical" evidence="10">
    <location>
        <begin position="150"/>
        <end position="169"/>
    </location>
</feature>
<keyword evidence="9 10" id="KW-0472">Membrane</keyword>
<evidence type="ECO:0000256" key="6">
    <source>
        <dbReference type="ARBA" id="ARBA00022967"/>
    </source>
</evidence>
<comment type="similarity">
    <text evidence="10">Belongs to the NqrB/RnfD family.</text>
</comment>
<evidence type="ECO:0000256" key="10">
    <source>
        <dbReference type="HAMAP-Rule" id="MF_00462"/>
    </source>
</evidence>
<keyword evidence="5 10" id="KW-0812">Transmembrane</keyword>
<dbReference type="EMBL" id="FWXW01000005">
    <property type="protein sequence ID" value="SMC72676.1"/>
    <property type="molecule type" value="Genomic_DNA"/>
</dbReference>
<dbReference type="RefSeq" id="WP_084234888.1">
    <property type="nucleotide sequence ID" value="NZ_FWXW01000005.1"/>
</dbReference>
<evidence type="ECO:0000256" key="7">
    <source>
        <dbReference type="ARBA" id="ARBA00022982"/>
    </source>
</evidence>
<evidence type="ECO:0000256" key="8">
    <source>
        <dbReference type="ARBA" id="ARBA00022989"/>
    </source>
</evidence>
<keyword evidence="2 10" id="KW-0597">Phosphoprotein</keyword>
<feature type="transmembrane region" description="Helical" evidence="10">
    <location>
        <begin position="75"/>
        <end position="108"/>
    </location>
</feature>
<dbReference type="GO" id="GO:0005886">
    <property type="term" value="C:plasma membrane"/>
    <property type="evidence" value="ECO:0007669"/>
    <property type="project" value="UniProtKB-SubCell"/>
</dbReference>
<dbReference type="OrthoDB" id="9776359at2"/>
<evidence type="ECO:0000313" key="12">
    <source>
        <dbReference type="Proteomes" id="UP000192790"/>
    </source>
</evidence>
<dbReference type="EC" id="7.-.-.-" evidence="10"/>
<keyword evidence="1 10" id="KW-0813">Transport</keyword>
<evidence type="ECO:0000256" key="4">
    <source>
        <dbReference type="ARBA" id="ARBA00022643"/>
    </source>
</evidence>
<keyword evidence="8 10" id="KW-1133">Transmembrane helix</keyword>
<dbReference type="Proteomes" id="UP000192790">
    <property type="component" value="Unassembled WGS sequence"/>
</dbReference>
<sequence>MEPDRNFLSSPHIRAPEDTRSVMLDVIIALLPALAFSVYYFGWRSLTLTVFTVLCCLFFEWLYRRLLKKSLTLRDLSAVVTGILLALCLPVTAPYWVAAVGAAFAILVVKQLYGGLGKNFLNPALAARAFLFSWPSVMTTWAVPMSRSSILGASADAVTGATPMTFLHAGTLPKGVELYQMLMGQRGGSLGETSALLLLLGGAYLVVRRVIPLRIPVAFLGTAALLTLLFPRGNSPLEWMLYSLMGGGMLLGAIFMATDPATSPVTAAGQWIYGALCGALTVFFRYFGAYPEGVAYAILISNASVWIIERGTFPRRFGTKRRSWKKAGAPK</sequence>
<comment type="subunit">
    <text evidence="10">The complex is composed of six subunits: RnfA, RnfB, RnfC, RnfD, RnfE and RnfG.</text>
</comment>
<comment type="cofactor">
    <cofactor evidence="10">
        <name>FMN</name>
        <dbReference type="ChEBI" id="CHEBI:58210"/>
    </cofactor>
</comment>
<dbReference type="PANTHER" id="PTHR30578">
    <property type="entry name" value="ELECTRON TRANSPORT COMPLEX PROTEIN RNFD"/>
    <property type="match status" value="1"/>
</dbReference>
<feature type="transmembrane region" description="Helical" evidence="10">
    <location>
        <begin position="46"/>
        <end position="63"/>
    </location>
</feature>
<proteinExistence type="inferred from homology"/>
<keyword evidence="12" id="KW-1185">Reference proteome</keyword>
<keyword evidence="7 10" id="KW-0249">Electron transport</keyword>
<comment type="subcellular location">
    <subcellularLocation>
        <location evidence="10">Cell membrane</location>
        <topology evidence="10">Multi-pass membrane protein</topology>
    </subcellularLocation>
</comment>
<gene>
    <name evidence="10" type="primary">rnfD</name>
    <name evidence="11" type="ORF">SAMN02745168_2223</name>
</gene>
<evidence type="ECO:0000256" key="2">
    <source>
        <dbReference type="ARBA" id="ARBA00022553"/>
    </source>
</evidence>
<feature type="transmembrane region" description="Helical" evidence="10">
    <location>
        <begin position="120"/>
        <end position="143"/>
    </location>
</feature>
<accession>A0A1W2BIF9</accession>
<evidence type="ECO:0000256" key="5">
    <source>
        <dbReference type="ARBA" id="ARBA00022692"/>
    </source>
</evidence>
<feature type="transmembrane region" description="Helical" evidence="10">
    <location>
        <begin position="270"/>
        <end position="288"/>
    </location>
</feature>
<keyword evidence="6 10" id="KW-1278">Translocase</keyword>
<dbReference type="Pfam" id="PF03116">
    <property type="entry name" value="NQR2_RnfD_RnfE"/>
    <property type="match status" value="1"/>
</dbReference>
<keyword evidence="4 10" id="KW-0288">FMN</keyword>
<reference evidence="11 12" key="1">
    <citation type="submission" date="2017-04" db="EMBL/GenBank/DDBJ databases">
        <authorList>
            <person name="Afonso C.L."/>
            <person name="Miller P.J."/>
            <person name="Scott M.A."/>
            <person name="Spackman E."/>
            <person name="Goraichik I."/>
            <person name="Dimitrov K.M."/>
            <person name="Suarez D.L."/>
            <person name="Swayne D.E."/>
        </authorList>
    </citation>
    <scope>NUCLEOTIDE SEQUENCE [LARGE SCALE GENOMIC DNA]</scope>
    <source>
        <strain evidence="11 12">DSM 12816</strain>
    </source>
</reference>
<organism evidence="11 12">
    <name type="scientific">Papillibacter cinnamivorans DSM 12816</name>
    <dbReference type="NCBI Taxonomy" id="1122930"/>
    <lineage>
        <taxon>Bacteria</taxon>
        <taxon>Bacillati</taxon>
        <taxon>Bacillota</taxon>
        <taxon>Clostridia</taxon>
        <taxon>Eubacteriales</taxon>
        <taxon>Oscillospiraceae</taxon>
        <taxon>Papillibacter</taxon>
    </lineage>
</organism>
<dbReference type="STRING" id="1122930.SAMN02745168_2223"/>
<evidence type="ECO:0000256" key="9">
    <source>
        <dbReference type="ARBA" id="ARBA00023136"/>
    </source>
</evidence>
<evidence type="ECO:0000313" key="11">
    <source>
        <dbReference type="EMBL" id="SMC72676.1"/>
    </source>
</evidence>
<comment type="function">
    <text evidence="10">Part of a membrane-bound complex that couples electron transfer with translocation of ions across the membrane.</text>
</comment>
<keyword evidence="10" id="KW-1003">Cell membrane</keyword>
<name>A0A1W2BIF9_9FIRM</name>
<feature type="transmembrane region" description="Helical" evidence="10">
    <location>
        <begin position="21"/>
        <end position="40"/>
    </location>
</feature>
<keyword evidence="3 10" id="KW-0285">Flavoprotein</keyword>
<dbReference type="PANTHER" id="PTHR30578:SF0">
    <property type="entry name" value="ION-TRANSLOCATING OXIDOREDUCTASE COMPLEX SUBUNIT D"/>
    <property type="match status" value="1"/>
</dbReference>
<evidence type="ECO:0000256" key="3">
    <source>
        <dbReference type="ARBA" id="ARBA00022630"/>
    </source>
</evidence>
<dbReference type="InterPro" id="IPR011303">
    <property type="entry name" value="RnfD_bac"/>
</dbReference>
<dbReference type="HAMAP" id="MF_00462">
    <property type="entry name" value="RsxD_RnfD"/>
    <property type="match status" value="1"/>
</dbReference>
<feature type="transmembrane region" description="Helical" evidence="10">
    <location>
        <begin position="214"/>
        <end position="233"/>
    </location>
</feature>
<dbReference type="NCBIfam" id="TIGR01946">
    <property type="entry name" value="rnfD"/>
    <property type="match status" value="1"/>
</dbReference>
<feature type="transmembrane region" description="Helical" evidence="10">
    <location>
        <begin position="239"/>
        <end position="258"/>
    </location>
</feature>
<dbReference type="AlphaFoldDB" id="A0A1W2BIF9"/>
<evidence type="ECO:0000256" key="1">
    <source>
        <dbReference type="ARBA" id="ARBA00022448"/>
    </source>
</evidence>
<feature type="modified residue" description="FMN phosphoryl threonine" evidence="10">
    <location>
        <position position="162"/>
    </location>
</feature>
<protein>
    <recommendedName>
        <fullName evidence="10">Ion-translocating oxidoreductase complex subunit D</fullName>
        <ecNumber evidence="10">7.-.-.-</ecNumber>
    </recommendedName>
    <alternativeName>
        <fullName evidence="10">Rnf electron transport complex subunit D</fullName>
    </alternativeName>
</protein>
<dbReference type="GO" id="GO:0055085">
    <property type="term" value="P:transmembrane transport"/>
    <property type="evidence" value="ECO:0007669"/>
    <property type="project" value="InterPro"/>
</dbReference>
<dbReference type="GO" id="GO:0022900">
    <property type="term" value="P:electron transport chain"/>
    <property type="evidence" value="ECO:0007669"/>
    <property type="project" value="UniProtKB-UniRule"/>
</dbReference>